<dbReference type="Pfam" id="PF13517">
    <property type="entry name" value="FG-GAP_3"/>
    <property type="match status" value="2"/>
</dbReference>
<sequence>MSTSSQQSLPRIGRLIRHFVAGALLFSWTGCDHQDHRGPDISALTISPSGSRPDAPTDDLAIIAFCTDCHLLPASRRFDKQRWLDEVEQGFRLYAKSGRDDLIEPDFGATLAFFRKDAPEKLIFEKPDSPPDSLFVKQQLKVDGQPELIAISHIANANVSQAPDSVQFAMTDIWSGKVSLVQKDPDDPTRLLSNVLTTVSHPAHVEPVDLDGDQDLDLIVADVGKFYPDESTEGTLWMLRNQGDGTFQRHPLKLGLARTANVRPLDHDGDGDIDLVVSDFGLHVHGSIYLLTNESVSADEPMFHWDVLDKRPGAIDTPIADFNHDGRPDIVTLVSQHHEVVDLHLNLGDGKFESHELFRAPDPSYGSSSLEVVDFDADGDLDVVLTNGDTFDDFLAKPYHAIHWLENRGEYPFQHHQIATMPGVYCARTGDLDLDGDLDIAAVSLLGHSEIDKHPPGTFQGVIWLEQTENHQFQPHHMELNRCDAATCHLLDWDADGDLDILVPPANYDHRVSSEIAVYINQTR</sequence>
<accession>A0A5C6AY04</accession>
<dbReference type="PANTHER" id="PTHR45460">
    <property type="entry name" value="SIMILAR TO CYSTEINE PROTEINASE"/>
    <property type="match status" value="1"/>
</dbReference>
<evidence type="ECO:0000313" key="3">
    <source>
        <dbReference type="Proteomes" id="UP000320176"/>
    </source>
</evidence>
<dbReference type="Proteomes" id="UP000320176">
    <property type="component" value="Unassembled WGS sequence"/>
</dbReference>
<organism evidence="2 3">
    <name type="scientific">Stieleria varia</name>
    <dbReference type="NCBI Taxonomy" id="2528005"/>
    <lineage>
        <taxon>Bacteria</taxon>
        <taxon>Pseudomonadati</taxon>
        <taxon>Planctomycetota</taxon>
        <taxon>Planctomycetia</taxon>
        <taxon>Pirellulales</taxon>
        <taxon>Pirellulaceae</taxon>
        <taxon>Stieleria</taxon>
    </lineage>
</organism>
<dbReference type="PANTHER" id="PTHR45460:SF2">
    <property type="entry name" value="ALPHA 1,3 GLUCANASE, GH71 FAMILY (EUROFUNG)"/>
    <property type="match status" value="1"/>
</dbReference>
<comment type="caution">
    <text evidence="2">The sequence shown here is derived from an EMBL/GenBank/DDBJ whole genome shotgun (WGS) entry which is preliminary data.</text>
</comment>
<dbReference type="InterPro" id="IPR028994">
    <property type="entry name" value="Integrin_alpha_N"/>
</dbReference>
<proteinExistence type="predicted"/>
<dbReference type="RefSeq" id="WP_197454558.1">
    <property type="nucleotide sequence ID" value="NZ_CP151726.1"/>
</dbReference>
<reference evidence="2 3" key="1">
    <citation type="submission" date="2019-02" db="EMBL/GenBank/DDBJ databases">
        <title>Deep-cultivation of Planctomycetes and their phenomic and genomic characterization uncovers novel biology.</title>
        <authorList>
            <person name="Wiegand S."/>
            <person name="Jogler M."/>
            <person name="Boedeker C."/>
            <person name="Pinto D."/>
            <person name="Vollmers J."/>
            <person name="Rivas-Marin E."/>
            <person name="Kohn T."/>
            <person name="Peeters S.H."/>
            <person name="Heuer A."/>
            <person name="Rast P."/>
            <person name="Oberbeckmann S."/>
            <person name="Bunk B."/>
            <person name="Jeske O."/>
            <person name="Meyerdierks A."/>
            <person name="Storesund J.E."/>
            <person name="Kallscheuer N."/>
            <person name="Luecker S."/>
            <person name="Lage O.M."/>
            <person name="Pohl T."/>
            <person name="Merkel B.J."/>
            <person name="Hornburger P."/>
            <person name="Mueller R.-W."/>
            <person name="Bruemmer F."/>
            <person name="Labrenz M."/>
            <person name="Spormann A.M."/>
            <person name="Op Den Camp H."/>
            <person name="Overmann J."/>
            <person name="Amann R."/>
            <person name="Jetten M.S.M."/>
            <person name="Mascher T."/>
            <person name="Medema M.H."/>
            <person name="Devos D.P."/>
            <person name="Kaster A.-K."/>
            <person name="Ovreas L."/>
            <person name="Rohde M."/>
            <person name="Galperin M.Y."/>
            <person name="Jogler C."/>
        </authorList>
    </citation>
    <scope>NUCLEOTIDE SEQUENCE [LARGE SCALE GENOMIC DNA]</scope>
    <source>
        <strain evidence="2 3">Pla52n</strain>
    </source>
</reference>
<dbReference type="SUPFAM" id="SSF69318">
    <property type="entry name" value="Integrin alpha N-terminal domain"/>
    <property type="match status" value="1"/>
</dbReference>
<keyword evidence="3" id="KW-1185">Reference proteome</keyword>
<gene>
    <name evidence="2" type="ORF">Pla52n_25490</name>
</gene>
<keyword evidence="1" id="KW-0732">Signal</keyword>
<protein>
    <submittedName>
        <fullName evidence="2">FG-GAP repeat protein</fullName>
    </submittedName>
</protein>
<dbReference type="EMBL" id="SJPN01000003">
    <property type="protein sequence ID" value="TWU04508.1"/>
    <property type="molecule type" value="Genomic_DNA"/>
</dbReference>
<dbReference type="Gene3D" id="2.130.10.130">
    <property type="entry name" value="Integrin alpha, N-terminal"/>
    <property type="match status" value="1"/>
</dbReference>
<evidence type="ECO:0000256" key="1">
    <source>
        <dbReference type="ARBA" id="ARBA00022729"/>
    </source>
</evidence>
<dbReference type="InterPro" id="IPR013517">
    <property type="entry name" value="FG-GAP"/>
</dbReference>
<name>A0A5C6AY04_9BACT</name>
<dbReference type="AlphaFoldDB" id="A0A5C6AY04"/>
<evidence type="ECO:0000313" key="2">
    <source>
        <dbReference type="EMBL" id="TWU04508.1"/>
    </source>
</evidence>